<dbReference type="EnsemblPlants" id="KQK05276">
    <property type="protein sequence ID" value="KQK05276"/>
    <property type="gene ID" value="BRADI_2g19112v3"/>
</dbReference>
<dbReference type="AlphaFoldDB" id="A0A0Q3IXW0"/>
<dbReference type="EMBL" id="CM000881">
    <property type="protein sequence ID" value="KQK05276.1"/>
    <property type="molecule type" value="Genomic_DNA"/>
</dbReference>
<accession>A0A0Q3IXW0</accession>
<dbReference type="InParanoid" id="A0A0Q3IXW0"/>
<feature type="region of interest" description="Disordered" evidence="1">
    <location>
        <begin position="69"/>
        <end position="106"/>
    </location>
</feature>
<name>A0A0Q3IXW0_BRADI</name>
<reference evidence="2 3" key="1">
    <citation type="journal article" date="2010" name="Nature">
        <title>Genome sequencing and analysis of the model grass Brachypodium distachyon.</title>
        <authorList>
            <consortium name="International Brachypodium Initiative"/>
        </authorList>
    </citation>
    <scope>NUCLEOTIDE SEQUENCE [LARGE SCALE GENOMIC DNA]</scope>
    <source>
        <strain evidence="2 3">Bd21</strain>
    </source>
</reference>
<keyword evidence="4" id="KW-1185">Reference proteome</keyword>
<evidence type="ECO:0000313" key="4">
    <source>
        <dbReference type="Proteomes" id="UP000008810"/>
    </source>
</evidence>
<organism evidence="2">
    <name type="scientific">Brachypodium distachyon</name>
    <name type="common">Purple false brome</name>
    <name type="synonym">Trachynia distachya</name>
    <dbReference type="NCBI Taxonomy" id="15368"/>
    <lineage>
        <taxon>Eukaryota</taxon>
        <taxon>Viridiplantae</taxon>
        <taxon>Streptophyta</taxon>
        <taxon>Embryophyta</taxon>
        <taxon>Tracheophyta</taxon>
        <taxon>Spermatophyta</taxon>
        <taxon>Magnoliopsida</taxon>
        <taxon>Liliopsida</taxon>
        <taxon>Poales</taxon>
        <taxon>Poaceae</taxon>
        <taxon>BOP clade</taxon>
        <taxon>Pooideae</taxon>
        <taxon>Stipodae</taxon>
        <taxon>Brachypodieae</taxon>
        <taxon>Brachypodium</taxon>
    </lineage>
</organism>
<feature type="region of interest" description="Disordered" evidence="1">
    <location>
        <begin position="1"/>
        <end position="32"/>
    </location>
</feature>
<dbReference type="EMBL" id="CM000881">
    <property type="protein sequence ID" value="KQK05275.1"/>
    <property type="molecule type" value="Genomic_DNA"/>
</dbReference>
<dbReference type="Gramene" id="KQK05276">
    <property type="protein sequence ID" value="KQK05276"/>
    <property type="gene ID" value="BRADI_2g19112v3"/>
</dbReference>
<dbReference type="Gramene" id="KQK05275">
    <property type="protein sequence ID" value="KQK05275"/>
    <property type="gene ID" value="BRADI_2g19112v3"/>
</dbReference>
<dbReference type="Gramene" id="KQK05274">
    <property type="protein sequence ID" value="KQK05274"/>
    <property type="gene ID" value="BRADI_2g19112v3"/>
</dbReference>
<dbReference type="EnsemblPlants" id="KQK05274">
    <property type="protein sequence ID" value="KQK05274"/>
    <property type="gene ID" value="BRADI_2g19112v3"/>
</dbReference>
<protein>
    <submittedName>
        <fullName evidence="2 3">Uncharacterized protein</fullName>
    </submittedName>
</protein>
<dbReference type="EMBL" id="CM000881">
    <property type="protein sequence ID" value="KQK05274.1"/>
    <property type="molecule type" value="Genomic_DNA"/>
</dbReference>
<reference evidence="2" key="2">
    <citation type="submission" date="2017-06" db="EMBL/GenBank/DDBJ databases">
        <title>WGS assembly of Brachypodium distachyon.</title>
        <authorList>
            <consortium name="The International Brachypodium Initiative"/>
            <person name="Lucas S."/>
            <person name="Harmon-Smith M."/>
            <person name="Lail K."/>
            <person name="Tice H."/>
            <person name="Grimwood J."/>
            <person name="Bruce D."/>
            <person name="Barry K."/>
            <person name="Shu S."/>
            <person name="Lindquist E."/>
            <person name="Wang M."/>
            <person name="Pitluck S."/>
            <person name="Vogel J.P."/>
            <person name="Garvin D.F."/>
            <person name="Mockler T.C."/>
            <person name="Schmutz J."/>
            <person name="Rokhsar D."/>
            <person name="Bevan M.W."/>
        </authorList>
    </citation>
    <scope>NUCLEOTIDE SEQUENCE</scope>
    <source>
        <strain evidence="2">Bd21</strain>
    </source>
</reference>
<evidence type="ECO:0000256" key="1">
    <source>
        <dbReference type="SAM" id="MobiDB-lite"/>
    </source>
</evidence>
<sequence>MKRIQGPVQPTAPLLKKSAHGHGPFPEKRSIPPGRLFLCPPIYPPNHFGGGSPIPDLLPSPISIIPNPYPGAAARRRGGDGSTQQCSSGGGMLSVVVGSGCRDGPS</sequence>
<dbReference type="Proteomes" id="UP000008810">
    <property type="component" value="Chromosome 2"/>
</dbReference>
<evidence type="ECO:0000313" key="2">
    <source>
        <dbReference type="EMBL" id="KQK05276.1"/>
    </source>
</evidence>
<reference evidence="3" key="3">
    <citation type="submission" date="2018-08" db="UniProtKB">
        <authorList>
            <consortium name="EnsemblPlants"/>
        </authorList>
    </citation>
    <scope>IDENTIFICATION</scope>
    <source>
        <strain evidence="3">cv. Bd21</strain>
    </source>
</reference>
<evidence type="ECO:0000313" key="3">
    <source>
        <dbReference type="EnsemblPlants" id="KQK05274"/>
    </source>
</evidence>
<gene>
    <name evidence="2" type="ORF">BRADI_2g19112v3</name>
</gene>
<proteinExistence type="predicted"/>
<dbReference type="EnsemblPlants" id="KQK05275">
    <property type="protein sequence ID" value="KQK05275"/>
    <property type="gene ID" value="BRADI_2g19112v3"/>
</dbReference>